<sequence>MAEKGRRPADSRPSDSLVWPALKVGALSGTCGVLVGGTAGLIKSTTPALFAAASGIQWFGLGTTYWGTRSFILQAWDTGSLTPNDRRSASTIAGGVAGSGIALLTRGPRNVIPGCIMFSLFGYGGQTLYNHLDAQHSVQVATPEADQSNWLKRVAGSKWSPMTVLTDEDYENMLKEKILKLDVEIAMVDDRIADLRVKEASQLAQPAQPPQIKDE</sequence>
<keyword evidence="2" id="KW-1185">Reference proteome</keyword>
<dbReference type="Proteomes" id="UP001320706">
    <property type="component" value="Unassembled WGS sequence"/>
</dbReference>
<accession>A0ACC3SP24</accession>
<organism evidence="1 2">
    <name type="scientific">Zalaria obscura</name>
    <dbReference type="NCBI Taxonomy" id="2024903"/>
    <lineage>
        <taxon>Eukaryota</taxon>
        <taxon>Fungi</taxon>
        <taxon>Dikarya</taxon>
        <taxon>Ascomycota</taxon>
        <taxon>Pezizomycotina</taxon>
        <taxon>Dothideomycetes</taxon>
        <taxon>Dothideomycetidae</taxon>
        <taxon>Dothideales</taxon>
        <taxon>Zalariaceae</taxon>
        <taxon>Zalaria</taxon>
    </lineage>
</organism>
<protein>
    <submittedName>
        <fullName evidence="1">Uncharacterized protein</fullName>
    </submittedName>
</protein>
<evidence type="ECO:0000313" key="1">
    <source>
        <dbReference type="EMBL" id="KAK8220021.1"/>
    </source>
</evidence>
<dbReference type="EMBL" id="JAMKPW020000002">
    <property type="protein sequence ID" value="KAK8220021.1"/>
    <property type="molecule type" value="Genomic_DNA"/>
</dbReference>
<proteinExistence type="predicted"/>
<gene>
    <name evidence="1" type="ORF">M8818_000437</name>
</gene>
<evidence type="ECO:0000313" key="2">
    <source>
        <dbReference type="Proteomes" id="UP001320706"/>
    </source>
</evidence>
<reference evidence="1" key="1">
    <citation type="submission" date="2024-02" db="EMBL/GenBank/DDBJ databases">
        <title>Metagenome Assembled Genome of Zalaria obscura JY119.</title>
        <authorList>
            <person name="Vighnesh L."/>
            <person name="Jagadeeshwari U."/>
            <person name="Venkata Ramana C."/>
            <person name="Sasikala C."/>
        </authorList>
    </citation>
    <scope>NUCLEOTIDE SEQUENCE</scope>
    <source>
        <strain evidence="1">JY119</strain>
    </source>
</reference>
<comment type="caution">
    <text evidence="1">The sequence shown here is derived from an EMBL/GenBank/DDBJ whole genome shotgun (WGS) entry which is preliminary data.</text>
</comment>
<name>A0ACC3SP24_9PEZI</name>